<evidence type="ECO:0000256" key="8">
    <source>
        <dbReference type="SAM" id="MobiDB-lite"/>
    </source>
</evidence>
<feature type="compositionally biased region" description="Acidic residues" evidence="8">
    <location>
        <begin position="483"/>
        <end position="492"/>
    </location>
</feature>
<dbReference type="GeneID" id="8098027"/>
<dbReference type="GO" id="GO:0005743">
    <property type="term" value="C:mitochondrial inner membrane"/>
    <property type="evidence" value="ECO:0007669"/>
    <property type="project" value="UniProtKB-SubCell"/>
</dbReference>
<keyword evidence="6 9" id="KW-0472">Membrane</keyword>
<evidence type="ECO:0000259" key="10">
    <source>
        <dbReference type="PROSITE" id="PS51758"/>
    </source>
</evidence>
<feature type="compositionally biased region" description="Polar residues" evidence="8">
    <location>
        <begin position="85"/>
        <end position="95"/>
    </location>
</feature>
<gene>
    <name evidence="11" type="ORF">TSTA_003310</name>
</gene>
<evidence type="ECO:0000256" key="2">
    <source>
        <dbReference type="ARBA" id="ARBA00022692"/>
    </source>
</evidence>
<evidence type="ECO:0000256" key="7">
    <source>
        <dbReference type="PROSITE-ProRule" id="PRU01094"/>
    </source>
</evidence>
<reference evidence="12" key="1">
    <citation type="journal article" date="2015" name="Genome Announc.">
        <title>Genome sequence of the AIDS-associated pathogen Penicillium marneffei (ATCC18224) and its near taxonomic relative Talaromyces stipitatus (ATCC10500).</title>
        <authorList>
            <person name="Nierman W.C."/>
            <person name="Fedorova-Abrams N.D."/>
            <person name="Andrianopoulos A."/>
        </authorList>
    </citation>
    <scope>NUCLEOTIDE SEQUENCE [LARGE SCALE GENOMIC DNA]</scope>
    <source>
        <strain evidence="12">ATCC 10500 / CBS 375.48 / QM 6759 / NRRL 1006</strain>
    </source>
</reference>
<dbReference type="InterPro" id="IPR044202">
    <property type="entry name" value="LETM1/MDM38-like"/>
</dbReference>
<comment type="subcellular location">
    <subcellularLocation>
        <location evidence="1">Mitochondrion inner membrane</location>
        <topology evidence="1">Single-pass membrane protein</topology>
    </subcellularLocation>
</comment>
<dbReference type="PhylomeDB" id="B8MT88"/>
<keyword evidence="12" id="KW-1185">Reference proteome</keyword>
<dbReference type="VEuPathDB" id="FungiDB:TSTA_003310"/>
<feature type="transmembrane region" description="Helical" evidence="9">
    <location>
        <begin position="210"/>
        <end position="233"/>
    </location>
</feature>
<dbReference type="FunCoup" id="B8MT88">
    <property type="interactions" value="534"/>
</dbReference>
<keyword evidence="3" id="KW-0999">Mitochondrion inner membrane</keyword>
<evidence type="ECO:0000313" key="11">
    <source>
        <dbReference type="EMBL" id="EED12271.1"/>
    </source>
</evidence>
<feature type="region of interest" description="Disordered" evidence="8">
    <location>
        <begin position="483"/>
        <end position="561"/>
    </location>
</feature>
<evidence type="ECO:0000256" key="4">
    <source>
        <dbReference type="ARBA" id="ARBA00022989"/>
    </source>
</evidence>
<feature type="compositionally biased region" description="Low complexity" evidence="8">
    <location>
        <begin position="110"/>
        <end position="127"/>
    </location>
</feature>
<evidence type="ECO:0000256" key="6">
    <source>
        <dbReference type="ARBA" id="ARBA00023136"/>
    </source>
</evidence>
<dbReference type="eggNOG" id="KOG1043">
    <property type="taxonomic scope" value="Eukaryota"/>
</dbReference>
<evidence type="ECO:0000256" key="3">
    <source>
        <dbReference type="ARBA" id="ARBA00022792"/>
    </source>
</evidence>
<organism evidence="11 12">
    <name type="scientific">Talaromyces stipitatus (strain ATCC 10500 / CBS 375.48 / QM 6759 / NRRL 1006)</name>
    <name type="common">Penicillium stipitatum</name>
    <dbReference type="NCBI Taxonomy" id="441959"/>
    <lineage>
        <taxon>Eukaryota</taxon>
        <taxon>Fungi</taxon>
        <taxon>Dikarya</taxon>
        <taxon>Ascomycota</taxon>
        <taxon>Pezizomycotina</taxon>
        <taxon>Eurotiomycetes</taxon>
        <taxon>Eurotiomycetidae</taxon>
        <taxon>Eurotiales</taxon>
        <taxon>Trichocomaceae</taxon>
        <taxon>Talaromyces</taxon>
        <taxon>Talaromyces sect. Talaromyces</taxon>
    </lineage>
</organism>
<dbReference type="InterPro" id="IPR033122">
    <property type="entry name" value="LETM1-like_RBD"/>
</dbReference>
<keyword evidence="4 9" id="KW-1133">Transmembrane helix</keyword>
<dbReference type="GO" id="GO:0030003">
    <property type="term" value="P:intracellular monoatomic cation homeostasis"/>
    <property type="evidence" value="ECO:0007669"/>
    <property type="project" value="TreeGrafter"/>
</dbReference>
<evidence type="ECO:0000256" key="5">
    <source>
        <dbReference type="ARBA" id="ARBA00023128"/>
    </source>
</evidence>
<feature type="compositionally biased region" description="Low complexity" evidence="8">
    <location>
        <begin position="63"/>
        <end position="74"/>
    </location>
</feature>
<evidence type="ECO:0000313" key="12">
    <source>
        <dbReference type="Proteomes" id="UP000001745"/>
    </source>
</evidence>
<dbReference type="PANTHER" id="PTHR14009:SF1">
    <property type="entry name" value="MITOCHONDRIAL PROTON_CALCIUM EXCHANGER PROTEIN"/>
    <property type="match status" value="1"/>
</dbReference>
<dbReference type="Proteomes" id="UP000001745">
    <property type="component" value="Unassembled WGS sequence"/>
</dbReference>
<dbReference type="InParanoid" id="B8MT88"/>
<dbReference type="Pfam" id="PF07766">
    <property type="entry name" value="LETM1_RBD"/>
    <property type="match status" value="1"/>
</dbReference>
<keyword evidence="2 9" id="KW-0812">Transmembrane</keyword>
<dbReference type="PANTHER" id="PTHR14009">
    <property type="entry name" value="LEUCINE ZIPPER-EF-HAND CONTAINING TRANSMEMBRANE PROTEIN"/>
    <property type="match status" value="1"/>
</dbReference>
<feature type="region of interest" description="Disordered" evidence="8">
    <location>
        <begin position="60"/>
        <end position="132"/>
    </location>
</feature>
<dbReference type="OrthoDB" id="275278at2759"/>
<feature type="compositionally biased region" description="Basic and acidic residues" evidence="8">
    <location>
        <begin position="503"/>
        <end position="519"/>
    </location>
</feature>
<dbReference type="EMBL" id="EQ962660">
    <property type="protein sequence ID" value="EED12271.1"/>
    <property type="molecule type" value="Genomic_DNA"/>
</dbReference>
<dbReference type="AlphaFoldDB" id="B8MT88"/>
<dbReference type="PROSITE" id="PS51758">
    <property type="entry name" value="LETM1_RBD"/>
    <property type="match status" value="1"/>
</dbReference>
<dbReference type="GO" id="GO:0043022">
    <property type="term" value="F:ribosome binding"/>
    <property type="evidence" value="ECO:0007669"/>
    <property type="project" value="InterPro"/>
</dbReference>
<sequence length="561" mass="62396">MRTARLSNSVAARRVYGITPASFPSILAARSLAQAQRNRRAFPTHLNALAVLIPNQRTYATETSTSSNTNSGGTPLPPPGFDANQAKQPLSSSTAESRKIADQAAVSKNATGTTATAQASQPTATSAETVVADSKKMTVEPEKRAVEKKEEMKKMTIGQKIKHEIQHYWDGTKLLATEVRISVKLAMKMAAGYELSRREHRQLQRTVKDLARLVPFSVFVIVPFAELLLPIALRMFPNMLPSTYEGQKSKDKKAETLRGTRKEVSKFLKDTLKETGLPLSAENAKKEEFTEFFRKLRSTGETPSDEDVIKVIKIFKDDLTLDNLSRPQLVGMCKYMNLNTFGTDAMLRYNIRHRMRQIKRDDRAISYEGVDSLSVPELQMACASRGIRTHGVSPGRLRDDLSMWLDLRLKHGVPSTMLVLSNAYQYATQSKDSEMSSQIDALRSVLSSIPEELFHEIELEVHNAEGAATNRQRLEVVKEQQELIEEENEQNTEQEGKGVSAPKDTENIDDKEDHPKLEASDAAAQQAVEASEAEADQASAEKQTTTTQEGKEDVAKSEKKD</sequence>
<keyword evidence="5 7" id="KW-0496">Mitochondrion</keyword>
<name>B8MT88_TALSN</name>
<proteinExistence type="predicted"/>
<evidence type="ECO:0000256" key="1">
    <source>
        <dbReference type="ARBA" id="ARBA00004434"/>
    </source>
</evidence>
<feature type="compositionally biased region" description="Basic and acidic residues" evidence="8">
    <location>
        <begin position="549"/>
        <end position="561"/>
    </location>
</feature>
<feature type="domain" description="Letm1 RBD" evidence="10">
    <location>
        <begin position="256"/>
        <end position="451"/>
    </location>
</feature>
<accession>B8MT88</accession>
<feature type="compositionally biased region" description="Low complexity" evidence="8">
    <location>
        <begin position="520"/>
        <end position="548"/>
    </location>
</feature>
<evidence type="ECO:0000256" key="9">
    <source>
        <dbReference type="SAM" id="Phobius"/>
    </source>
</evidence>
<protein>
    <submittedName>
        <fullName evidence="11">MRS7 family protein</fullName>
    </submittedName>
</protein>
<dbReference type="RefSeq" id="XP_002487925.1">
    <property type="nucleotide sequence ID" value="XM_002487880.1"/>
</dbReference>
<dbReference type="STRING" id="441959.B8MT88"/>